<evidence type="ECO:0000313" key="4">
    <source>
        <dbReference type="EMBL" id="MEN2469387.1"/>
    </source>
</evidence>
<keyword evidence="4" id="KW-0808">Transferase</keyword>
<dbReference type="PANTHER" id="PTHR43775:SF37">
    <property type="entry name" value="SI:DKEY-61P9.11"/>
    <property type="match status" value="1"/>
</dbReference>
<keyword evidence="1" id="KW-0596">Phosphopantetheine</keyword>
<dbReference type="SMART" id="SM00827">
    <property type="entry name" value="PKS_AT"/>
    <property type="match status" value="1"/>
</dbReference>
<dbReference type="EC" id="2.3.1.-" evidence="4"/>
<dbReference type="PANTHER" id="PTHR43775">
    <property type="entry name" value="FATTY ACID SYNTHASE"/>
    <property type="match status" value="1"/>
</dbReference>
<accession>A0ABU9WBH3</accession>
<organism evidence="4 5">
    <name type="scientific">Burkholderia theae</name>
    <dbReference type="NCBI Taxonomy" id="3143496"/>
    <lineage>
        <taxon>Bacteria</taxon>
        <taxon>Pseudomonadati</taxon>
        <taxon>Pseudomonadota</taxon>
        <taxon>Betaproteobacteria</taxon>
        <taxon>Burkholderiales</taxon>
        <taxon>Burkholderiaceae</taxon>
        <taxon>Burkholderia</taxon>
    </lineage>
</organism>
<proteinExistence type="predicted"/>
<keyword evidence="4" id="KW-0012">Acyltransferase</keyword>
<dbReference type="InterPro" id="IPR001227">
    <property type="entry name" value="Ac_transferase_dom_sf"/>
</dbReference>
<dbReference type="Gene3D" id="3.40.366.10">
    <property type="entry name" value="Malonyl-Coenzyme A Acyl Carrier Protein, domain 2"/>
    <property type="match status" value="1"/>
</dbReference>
<feature type="domain" description="Malonyl-CoA:ACP transacylase (MAT)" evidence="3">
    <location>
        <begin position="7"/>
        <end position="297"/>
    </location>
</feature>
<dbReference type="RefSeq" id="WP_343491139.1">
    <property type="nucleotide sequence ID" value="NZ_JBCPYA010000001.1"/>
</dbReference>
<dbReference type="InterPro" id="IPR016036">
    <property type="entry name" value="Malonyl_transacylase_ACP-bd"/>
</dbReference>
<dbReference type="EMBL" id="JBCPYA010000001">
    <property type="protein sequence ID" value="MEN2469387.1"/>
    <property type="molecule type" value="Genomic_DNA"/>
</dbReference>
<name>A0ABU9WBH3_9BURK</name>
<dbReference type="InterPro" id="IPR050091">
    <property type="entry name" value="PKS_NRPS_Biosynth_Enz"/>
</dbReference>
<dbReference type="SUPFAM" id="SSF52151">
    <property type="entry name" value="FabD/lysophospholipase-like"/>
    <property type="match status" value="1"/>
</dbReference>
<dbReference type="InterPro" id="IPR014043">
    <property type="entry name" value="Acyl_transferase_dom"/>
</dbReference>
<evidence type="ECO:0000313" key="5">
    <source>
        <dbReference type="Proteomes" id="UP001466933"/>
    </source>
</evidence>
<dbReference type="GO" id="GO:0016746">
    <property type="term" value="F:acyltransferase activity"/>
    <property type="evidence" value="ECO:0007669"/>
    <property type="project" value="UniProtKB-KW"/>
</dbReference>
<gene>
    <name evidence="4" type="ORF">VOI36_05725</name>
</gene>
<evidence type="ECO:0000256" key="1">
    <source>
        <dbReference type="ARBA" id="ARBA00022450"/>
    </source>
</evidence>
<dbReference type="SUPFAM" id="SSF55048">
    <property type="entry name" value="Probable ACP-binding domain of malonyl-CoA ACP transacylase"/>
    <property type="match status" value="1"/>
</dbReference>
<keyword evidence="5" id="KW-1185">Reference proteome</keyword>
<dbReference type="InterPro" id="IPR016035">
    <property type="entry name" value="Acyl_Trfase/lysoPLipase"/>
</dbReference>
<sequence>MTSSGFVFVGSGGQYPGMAANLYKREPSFRSAFDECCHFLDAWLPAPLSETLFEKGTDDDLSTIEYMSTTLFATQYALVAYWQSRGIVPNAVLAHSMGAHAAACAAGALTCEEACALLELRCRLVPEKCKPGAMGVAEVTLAEVLGLVRQSGFHVEIAAINAIRWVTFAGTREAVKGFVHFAERAGVKARAHPISHAFHSSLMDSVLPDYEVALKTIPSRRPMIPFYTTSRRQVEILDGRFWCGQLRDPMDFAPSFLAFARSFTELALEIGPSDVFSRFAREAMPTATALPSLSREKCDIETSTLEFLQSRDLGSVV</sequence>
<dbReference type="Pfam" id="PF00698">
    <property type="entry name" value="Acyl_transf_1"/>
    <property type="match status" value="1"/>
</dbReference>
<reference evidence="4 5" key="1">
    <citation type="submission" date="2024-05" db="EMBL/GenBank/DDBJ databases">
        <title>Burkholderia sp. Nov. a novel bacteria isolated from rhizosphere soil of Camellia sinensis.</title>
        <authorList>
            <person name="Dong Y."/>
        </authorList>
    </citation>
    <scope>NUCLEOTIDE SEQUENCE [LARGE SCALE GENOMIC DNA]</scope>
    <source>
        <strain evidence="4 5">GS2Y</strain>
    </source>
</reference>
<keyword evidence="2" id="KW-0597">Phosphoprotein</keyword>
<dbReference type="Proteomes" id="UP001466933">
    <property type="component" value="Unassembled WGS sequence"/>
</dbReference>
<evidence type="ECO:0000256" key="2">
    <source>
        <dbReference type="ARBA" id="ARBA00022553"/>
    </source>
</evidence>
<protein>
    <submittedName>
        <fullName evidence="4">Acyltransferase domain-containing protein</fullName>
        <ecNumber evidence="4">2.3.1.-</ecNumber>
    </submittedName>
</protein>
<comment type="caution">
    <text evidence="4">The sequence shown here is derived from an EMBL/GenBank/DDBJ whole genome shotgun (WGS) entry which is preliminary data.</text>
</comment>
<evidence type="ECO:0000259" key="3">
    <source>
        <dbReference type="SMART" id="SM00827"/>
    </source>
</evidence>